<gene>
    <name evidence="1" type="ORF">GCM10009682_35780</name>
</gene>
<keyword evidence="2" id="KW-1185">Reference proteome</keyword>
<reference evidence="1 2" key="1">
    <citation type="journal article" date="2019" name="Int. J. Syst. Evol. Microbiol.">
        <title>The Global Catalogue of Microorganisms (GCM) 10K type strain sequencing project: providing services to taxonomists for standard genome sequencing and annotation.</title>
        <authorList>
            <consortium name="The Broad Institute Genomics Platform"/>
            <consortium name="The Broad Institute Genome Sequencing Center for Infectious Disease"/>
            <person name="Wu L."/>
            <person name="Ma J."/>
        </authorList>
    </citation>
    <scope>NUCLEOTIDE SEQUENCE [LARGE SCALE GENOMIC DNA]</scope>
    <source>
        <strain evidence="1 2">JCM 13250</strain>
    </source>
</reference>
<organism evidence="1 2">
    <name type="scientific">Luedemannella flava</name>
    <dbReference type="NCBI Taxonomy" id="349316"/>
    <lineage>
        <taxon>Bacteria</taxon>
        <taxon>Bacillati</taxon>
        <taxon>Actinomycetota</taxon>
        <taxon>Actinomycetes</taxon>
        <taxon>Micromonosporales</taxon>
        <taxon>Micromonosporaceae</taxon>
        <taxon>Luedemannella</taxon>
    </lineage>
</organism>
<evidence type="ECO:0000313" key="2">
    <source>
        <dbReference type="Proteomes" id="UP001500218"/>
    </source>
</evidence>
<evidence type="ECO:0008006" key="3">
    <source>
        <dbReference type="Google" id="ProtNLM"/>
    </source>
</evidence>
<comment type="caution">
    <text evidence="1">The sequence shown here is derived from an EMBL/GenBank/DDBJ whole genome shotgun (WGS) entry which is preliminary data.</text>
</comment>
<dbReference type="EMBL" id="BAAALT010000105">
    <property type="protein sequence ID" value="GAA1811039.1"/>
    <property type="molecule type" value="Genomic_DNA"/>
</dbReference>
<evidence type="ECO:0000313" key="1">
    <source>
        <dbReference type="EMBL" id="GAA1811039.1"/>
    </source>
</evidence>
<protein>
    <recommendedName>
        <fullName evidence="3">ESX-1 secretion-associated protein EspA/EspE-like domain-containing protein</fullName>
    </recommendedName>
</protein>
<name>A0ABN2M7P7_9ACTN</name>
<dbReference type="RefSeq" id="WP_344133007.1">
    <property type="nucleotide sequence ID" value="NZ_BAAALT010000105.1"/>
</dbReference>
<proteinExistence type="predicted"/>
<dbReference type="Proteomes" id="UP001500218">
    <property type="component" value="Unassembled WGS sequence"/>
</dbReference>
<accession>A0ABN2M7P7</accession>
<sequence length="310" mass="33091">MAEAEQIRAKAVYLHVKDLTASAAFGQSGVGGFTVGAGYPGYQQTAERLFSGVPDLFVPFVGLPDPAGFDPFLVHLDEATRVLSTGTTGTDPTQSEAFMKANVTLGALQSRVTTALDDWHGHAGQTFLSEFIAPLPTIQQNQFAVATLLRFSLIALKEIWSRARRDIDEIARGTLTALDQLDDCGDNEWSTSFAVIGAVTAVMALPFSGAAAFGGTTIEGIAGIASNLGPKEKQLLIQGSNVPGVIDSMHEMINKLVQAVEQEQQVLVGALKSWLSAMNTKPSDFEPARPRLADATPVNVTSRDFLGDYY</sequence>